<evidence type="ECO:0000259" key="9">
    <source>
        <dbReference type="Pfam" id="PF05193"/>
    </source>
</evidence>
<feature type="domain" description="Peptidase M16 C-terminal" evidence="9">
    <location>
        <begin position="227"/>
        <end position="406"/>
    </location>
</feature>
<feature type="region of interest" description="Disordered" evidence="7">
    <location>
        <begin position="1"/>
        <end position="24"/>
    </location>
</feature>
<dbReference type="Gene3D" id="3.30.830.10">
    <property type="entry name" value="Metalloenzyme, LuxS/M16 peptidase-like"/>
    <property type="match status" value="4"/>
</dbReference>
<proteinExistence type="inferred from homology"/>
<name>A0A420IQ39_9PEZI</name>
<dbReference type="OrthoDB" id="952271at2759"/>
<dbReference type="AlphaFoldDB" id="A0A420IQ39"/>
<evidence type="ECO:0000256" key="2">
    <source>
        <dbReference type="ARBA" id="ARBA00022670"/>
    </source>
</evidence>
<dbReference type="InterPro" id="IPR007863">
    <property type="entry name" value="Peptidase_M16_C"/>
</dbReference>
<dbReference type="Pfam" id="PF00675">
    <property type="entry name" value="Peptidase_M16"/>
    <property type="match status" value="1"/>
</dbReference>
<dbReference type="Pfam" id="PF16187">
    <property type="entry name" value="Peptidase_M16_M"/>
    <property type="match status" value="1"/>
</dbReference>
<dbReference type="InterPro" id="IPR054734">
    <property type="entry name" value="PqqF-like_C_4"/>
</dbReference>
<dbReference type="PANTHER" id="PTHR43690">
    <property type="entry name" value="NARDILYSIN"/>
    <property type="match status" value="1"/>
</dbReference>
<dbReference type="GO" id="GO:0005829">
    <property type="term" value="C:cytosol"/>
    <property type="evidence" value="ECO:0007669"/>
    <property type="project" value="TreeGrafter"/>
</dbReference>
<evidence type="ECO:0000256" key="4">
    <source>
        <dbReference type="ARBA" id="ARBA00022801"/>
    </source>
</evidence>
<keyword evidence="2 12" id="KW-0645">Protease</keyword>
<evidence type="ECO:0000313" key="12">
    <source>
        <dbReference type="EMBL" id="RKF76679.1"/>
    </source>
</evidence>
<dbReference type="Pfam" id="PF22456">
    <property type="entry name" value="PqqF-like_C_4"/>
    <property type="match status" value="1"/>
</dbReference>
<evidence type="ECO:0000259" key="8">
    <source>
        <dbReference type="Pfam" id="PF00675"/>
    </source>
</evidence>
<evidence type="ECO:0000256" key="7">
    <source>
        <dbReference type="SAM" id="MobiDB-lite"/>
    </source>
</evidence>
<evidence type="ECO:0000313" key="13">
    <source>
        <dbReference type="Proteomes" id="UP000285405"/>
    </source>
</evidence>
<sequence length="1052" mass="120986">MSTTVVQHLTPSSQNTPPRQERGPIERVTDQLETPSLDDRFYRVIKLPNQLEVLLVHDAGTDKSSAALDVNVGNFSDEENMPGMAHAVEHLLFMGTKKYPIENAYSQYLSAHSGSSNAYTGATSTNYYFEIAAMKSEDAGKDEPSPLYGALDRFAQFFIEPLFLSSTLDRELQAVDSENKKNLQNDNWRLHQLNKSLSNPKHPYCHFSTGNFEVLKSDPESRGVDVRQKFIDFHEKHYSANRMKLAILGRESLDVLEEWAAELFSGIPNKNLSQNRWEEEIPFRKEDLMTQCFVKPVMDSRSLEISFPIIDEEYLFETQPSNYLSHLIGHEGPGSIMSCLKLKGWANELNAGSRTVCPGTPGVFHTVIRLTEDGLENYREIVKIIFQYISLLKEIPPQEWIFQEQKGLADLSFKFRQKTPASLFTSKISSVMQTPLPRKWLLSGHSRNFSHDVSKLMINSRLRKFDSDVIKKCLACLRPDNFRLMILSQTFPGNWDKKEKWYGTEYTYENIPADFLAEIKQAAESKASDRLPELHLPHKNQFIPTKLEVEKKEVKEVSLSPKLIRNVDLMRTWYKKDDQFWVPKANLFVSCRNTLINATAGYNLKARLYTDIVRDALEEYSYDAQLAGLDYSVCCSFTGIEIAVSGYNDKLPVLLEKVLSTMKNLEVRPDRFEIIKERLLRNLKNLDYGQPFHQVSEYTRWMNSEKGYINEQMLAEIPHISSTDIQEFYPRILGQLHIETFVHGNIYKEDALRLSDLIEHTLKPRTFLKSELPISRSLIFPPGSNFMYRRPLKDPANVNNCIEYLLFIGDKSIRPLRVKTLLLDQITNEPAFDQLRSKEQLGYVVFSGARTTATTIGYRFIIQSERSPSYLETRIDSFLDSYKKTLENMDEADFENHKRSLITKRLEKSKNLNQESSRLWAHIESEYFDFEFAEKDAAEIRLLTKANMIEFFKHFIDPYSSQRSKLVVYLEAQTSVMKSSTSNSGKGEDVNKLQNSLKVEGNSVAANPSLFDNGTTPYIITDVHEFKSKLPVSIGPQPVKHIREFEESESKL</sequence>
<dbReference type="Proteomes" id="UP000285405">
    <property type="component" value="Unassembled WGS sequence"/>
</dbReference>
<dbReference type="FunFam" id="3.30.830.10:FF:000005">
    <property type="entry name" value="nardilysin isoform X1"/>
    <property type="match status" value="1"/>
</dbReference>
<dbReference type="SUPFAM" id="SSF63411">
    <property type="entry name" value="LuxS/MPP-like metallohydrolase"/>
    <property type="match status" value="4"/>
</dbReference>
<feature type="compositionally biased region" description="Polar residues" evidence="7">
    <location>
        <begin position="1"/>
        <end position="18"/>
    </location>
</feature>
<protein>
    <submittedName>
        <fullName evidence="12">Putative zinc protease mug138</fullName>
    </submittedName>
</protein>
<feature type="domain" description="Peptidase M16 N-terminal" evidence="8">
    <location>
        <begin position="53"/>
        <end position="201"/>
    </location>
</feature>
<dbReference type="GO" id="GO:0051603">
    <property type="term" value="P:proteolysis involved in protein catabolic process"/>
    <property type="evidence" value="ECO:0007669"/>
    <property type="project" value="TreeGrafter"/>
</dbReference>
<evidence type="ECO:0000259" key="11">
    <source>
        <dbReference type="Pfam" id="PF22456"/>
    </source>
</evidence>
<comment type="caution">
    <text evidence="12">The sequence shown here is derived from an EMBL/GenBank/DDBJ whole genome shotgun (WGS) entry which is preliminary data.</text>
</comment>
<organism evidence="12 13">
    <name type="scientific">Golovinomyces cichoracearum</name>
    <dbReference type="NCBI Taxonomy" id="62708"/>
    <lineage>
        <taxon>Eukaryota</taxon>
        <taxon>Fungi</taxon>
        <taxon>Dikarya</taxon>
        <taxon>Ascomycota</taxon>
        <taxon>Pezizomycotina</taxon>
        <taxon>Leotiomycetes</taxon>
        <taxon>Erysiphales</taxon>
        <taxon>Erysiphaceae</taxon>
        <taxon>Golovinomyces</taxon>
    </lineage>
</organism>
<evidence type="ECO:0000256" key="3">
    <source>
        <dbReference type="ARBA" id="ARBA00022723"/>
    </source>
</evidence>
<dbReference type="GO" id="GO:0043171">
    <property type="term" value="P:peptide catabolic process"/>
    <property type="evidence" value="ECO:0007669"/>
    <property type="project" value="TreeGrafter"/>
</dbReference>
<dbReference type="InterPro" id="IPR032632">
    <property type="entry name" value="Peptidase_M16_M"/>
</dbReference>
<dbReference type="GO" id="GO:0046872">
    <property type="term" value="F:metal ion binding"/>
    <property type="evidence" value="ECO:0007669"/>
    <property type="project" value="UniProtKB-KW"/>
</dbReference>
<dbReference type="InterPro" id="IPR011249">
    <property type="entry name" value="Metalloenz_LuxS/M16"/>
</dbReference>
<keyword evidence="3" id="KW-0479">Metal-binding</keyword>
<dbReference type="FunFam" id="3.30.830.10:FF:000003">
    <property type="entry name" value="Insulin-degrading enzyme"/>
    <property type="match status" value="1"/>
</dbReference>
<dbReference type="InterPro" id="IPR050626">
    <property type="entry name" value="Peptidase_M16"/>
</dbReference>
<evidence type="ECO:0000256" key="6">
    <source>
        <dbReference type="ARBA" id="ARBA00023049"/>
    </source>
</evidence>
<comment type="similarity">
    <text evidence="1">Belongs to the peptidase M16 family.</text>
</comment>
<evidence type="ECO:0000256" key="1">
    <source>
        <dbReference type="ARBA" id="ARBA00007261"/>
    </source>
</evidence>
<keyword evidence="4" id="KW-0378">Hydrolase</keyword>
<reference evidence="12 13" key="1">
    <citation type="journal article" date="2018" name="BMC Genomics">
        <title>Comparative genome analyses reveal sequence features reflecting distinct modes of host-adaptation between dicot and monocot powdery mildew.</title>
        <authorList>
            <person name="Wu Y."/>
            <person name="Ma X."/>
            <person name="Pan Z."/>
            <person name="Kale S.D."/>
            <person name="Song Y."/>
            <person name="King H."/>
            <person name="Zhang Q."/>
            <person name="Presley C."/>
            <person name="Deng X."/>
            <person name="Wei C.I."/>
            <person name="Xiao S."/>
        </authorList>
    </citation>
    <scope>NUCLEOTIDE SEQUENCE [LARGE SCALE GENOMIC DNA]</scope>
    <source>
        <strain evidence="12">UCSC1</strain>
    </source>
</reference>
<dbReference type="InterPro" id="IPR011765">
    <property type="entry name" value="Pept_M16_N"/>
</dbReference>
<dbReference type="Pfam" id="PF05193">
    <property type="entry name" value="Peptidase_M16_C"/>
    <property type="match status" value="1"/>
</dbReference>
<dbReference type="GO" id="GO:0004222">
    <property type="term" value="F:metalloendopeptidase activity"/>
    <property type="evidence" value="ECO:0007669"/>
    <property type="project" value="TreeGrafter"/>
</dbReference>
<keyword evidence="5" id="KW-0862">Zinc</keyword>
<feature type="domain" description="Peptidase M16 middle/third" evidence="10">
    <location>
        <begin position="413"/>
        <end position="716"/>
    </location>
</feature>
<dbReference type="FunFam" id="3.30.830.10:FF:000004">
    <property type="entry name" value="Putative insulin-degrading enzyme"/>
    <property type="match status" value="1"/>
</dbReference>
<evidence type="ECO:0000256" key="5">
    <source>
        <dbReference type="ARBA" id="ARBA00022833"/>
    </source>
</evidence>
<dbReference type="EMBL" id="MCBR01006998">
    <property type="protein sequence ID" value="RKF76679.1"/>
    <property type="molecule type" value="Genomic_DNA"/>
</dbReference>
<accession>A0A420IQ39</accession>
<evidence type="ECO:0000259" key="10">
    <source>
        <dbReference type="Pfam" id="PF16187"/>
    </source>
</evidence>
<keyword evidence="6" id="KW-0482">Metalloprotease</keyword>
<feature type="domain" description="Coenzyme PQQ synthesis protein F-like C-terminal lobe" evidence="11">
    <location>
        <begin position="822"/>
        <end position="920"/>
    </location>
</feature>
<gene>
    <name evidence="12" type="ORF">GcC1_069006</name>
</gene>
<dbReference type="PANTHER" id="PTHR43690:SF18">
    <property type="entry name" value="INSULIN-DEGRADING ENZYME-RELATED"/>
    <property type="match status" value="1"/>
</dbReference>
<dbReference type="GO" id="GO:0005739">
    <property type="term" value="C:mitochondrion"/>
    <property type="evidence" value="ECO:0007669"/>
    <property type="project" value="TreeGrafter"/>
</dbReference>